<accession>A0A839PY79</accession>
<dbReference type="CDD" id="cd06193">
    <property type="entry name" value="siderophore_interacting"/>
    <property type="match status" value="1"/>
</dbReference>
<dbReference type="PROSITE" id="PS51384">
    <property type="entry name" value="FAD_FR"/>
    <property type="match status" value="1"/>
</dbReference>
<evidence type="ECO:0000259" key="2">
    <source>
        <dbReference type="PROSITE" id="PS51384"/>
    </source>
</evidence>
<dbReference type="PANTHER" id="PTHR30157:SF0">
    <property type="entry name" value="NADPH-DEPENDENT FERRIC-CHELATE REDUCTASE"/>
    <property type="match status" value="1"/>
</dbReference>
<dbReference type="Gene3D" id="3.40.50.80">
    <property type="entry name" value="Nucleotide-binding domain of ferredoxin-NADP reductase (FNR) module"/>
    <property type="match status" value="1"/>
</dbReference>
<dbReference type="AlphaFoldDB" id="A0A839PY79"/>
<dbReference type="InterPro" id="IPR039374">
    <property type="entry name" value="SIP_fam"/>
</dbReference>
<organism evidence="3 4">
    <name type="scientific">Terracoccus luteus</name>
    <dbReference type="NCBI Taxonomy" id="53356"/>
    <lineage>
        <taxon>Bacteria</taxon>
        <taxon>Bacillati</taxon>
        <taxon>Actinomycetota</taxon>
        <taxon>Actinomycetes</taxon>
        <taxon>Micrococcales</taxon>
        <taxon>Intrasporangiaceae</taxon>
        <taxon>Terracoccus</taxon>
    </lineage>
</organism>
<dbReference type="GO" id="GO:0016491">
    <property type="term" value="F:oxidoreductase activity"/>
    <property type="evidence" value="ECO:0007669"/>
    <property type="project" value="InterPro"/>
</dbReference>
<dbReference type="EMBL" id="JACHVT010000004">
    <property type="protein sequence ID" value="MBB2986975.1"/>
    <property type="molecule type" value="Genomic_DNA"/>
</dbReference>
<dbReference type="InterPro" id="IPR007037">
    <property type="entry name" value="SIP_rossman_dom"/>
</dbReference>
<dbReference type="Pfam" id="PF04954">
    <property type="entry name" value="SIP"/>
    <property type="match status" value="1"/>
</dbReference>
<dbReference type="InterPro" id="IPR039261">
    <property type="entry name" value="FNR_nucleotide-bd"/>
</dbReference>
<gene>
    <name evidence="3" type="ORF">FHW14_002140</name>
</gene>
<name>A0A839PY79_9MICO</name>
<dbReference type="Gene3D" id="2.40.30.10">
    <property type="entry name" value="Translation factors"/>
    <property type="match status" value="1"/>
</dbReference>
<dbReference type="RefSeq" id="WP_184510230.1">
    <property type="nucleotide sequence ID" value="NZ_JACHVT010000004.1"/>
</dbReference>
<evidence type="ECO:0000313" key="3">
    <source>
        <dbReference type="EMBL" id="MBB2986975.1"/>
    </source>
</evidence>
<dbReference type="PANTHER" id="PTHR30157">
    <property type="entry name" value="FERRIC REDUCTASE, NADPH-DEPENDENT"/>
    <property type="match status" value="1"/>
</dbReference>
<dbReference type="Pfam" id="PF08021">
    <property type="entry name" value="FAD_binding_9"/>
    <property type="match status" value="1"/>
</dbReference>
<feature type="region of interest" description="Disordered" evidence="1">
    <location>
        <begin position="1"/>
        <end position="22"/>
    </location>
</feature>
<protein>
    <submittedName>
        <fullName evidence="3">NADPH-dependent ferric siderophore reductase</fullName>
    </submittedName>
</protein>
<dbReference type="Proteomes" id="UP000590811">
    <property type="component" value="Unassembled WGS sequence"/>
</dbReference>
<feature type="compositionally biased region" description="Low complexity" evidence="1">
    <location>
        <begin position="8"/>
        <end position="22"/>
    </location>
</feature>
<dbReference type="InterPro" id="IPR017938">
    <property type="entry name" value="Riboflavin_synthase-like_b-brl"/>
</dbReference>
<evidence type="ECO:0000313" key="4">
    <source>
        <dbReference type="Proteomes" id="UP000590811"/>
    </source>
</evidence>
<comment type="caution">
    <text evidence="3">The sequence shown here is derived from an EMBL/GenBank/DDBJ whole genome shotgun (WGS) entry which is preliminary data.</text>
</comment>
<proteinExistence type="predicted"/>
<dbReference type="SUPFAM" id="SSF63380">
    <property type="entry name" value="Riboflavin synthase domain-like"/>
    <property type="match status" value="1"/>
</dbReference>
<dbReference type="InterPro" id="IPR017927">
    <property type="entry name" value="FAD-bd_FR_type"/>
</dbReference>
<sequence>MTAVAENPTSTSTSSNTSDTAASAAAPSPFLVLAGTVRRVERLSPSFVRITLGGEGFDDFGPDGSTLDLRIKLLIAEPGRPLPLHLASSDSWYTDWLALPEHERGHLRTYTARYVRGEGHGRELVVDFVLHGTDAAHPGEPGPAAAWAAAAAVGDEVGVIGPRRGLDRRFSGVEFEPGEARRLLLVADETALPALSSILESLDPDTRGCAVVEVPQEADFLPVAAPSGVDVHWIARGDATRGAASVTTLHAECGLPSVTGAVTSGVTSGVTGPAVTADGDDDVWETPVYSASGEDVTDEATTPVGPDETYAWVAGDSATVKTVRRLLVGELGMPRHQVAFMGYWKSGATQI</sequence>
<dbReference type="InterPro" id="IPR013113">
    <property type="entry name" value="SIP_FAD-bd"/>
</dbReference>
<feature type="domain" description="FAD-binding FR-type" evidence="2">
    <location>
        <begin position="30"/>
        <end position="169"/>
    </location>
</feature>
<reference evidence="3 4" key="1">
    <citation type="submission" date="2020-08" db="EMBL/GenBank/DDBJ databases">
        <title>Genomic Encyclopedia of Type Strains, Phase IV (KMG-V): Genome sequencing to study the core and pangenomes of soil and plant-associated prokaryotes.</title>
        <authorList>
            <person name="Whitman W."/>
        </authorList>
    </citation>
    <scope>NUCLEOTIDE SEQUENCE [LARGE SCALE GENOMIC DNA]</scope>
    <source>
        <strain evidence="3 4">B3ACCR2</strain>
    </source>
</reference>
<evidence type="ECO:0000256" key="1">
    <source>
        <dbReference type="SAM" id="MobiDB-lite"/>
    </source>
</evidence>